<evidence type="ECO:0000259" key="1">
    <source>
        <dbReference type="Pfam" id="PF14096"/>
    </source>
</evidence>
<dbReference type="Proteomes" id="UP000650477">
    <property type="component" value="Unassembled WGS sequence"/>
</dbReference>
<organism evidence="2 3">
    <name type="scientific">Morganella morganii</name>
    <name type="common">Proteus morganii</name>
    <dbReference type="NCBI Taxonomy" id="582"/>
    <lineage>
        <taxon>Bacteria</taxon>
        <taxon>Pseudomonadati</taxon>
        <taxon>Pseudomonadota</taxon>
        <taxon>Gammaproteobacteria</taxon>
        <taxon>Enterobacterales</taxon>
        <taxon>Morganellaceae</taxon>
        <taxon>Morganella</taxon>
    </lineage>
</organism>
<dbReference type="AlphaFoldDB" id="A0A2C5TMP3"/>
<dbReference type="RefSeq" id="WP_004237607.1">
    <property type="nucleotide sequence ID" value="NZ_ABMOGV020000003.1"/>
</dbReference>
<dbReference type="InterPro" id="IPR025369">
    <property type="entry name" value="DUF4274"/>
</dbReference>
<dbReference type="EMBL" id="PKLF01000008">
    <property type="protein sequence ID" value="MBE8612772.1"/>
    <property type="molecule type" value="Genomic_DNA"/>
</dbReference>
<sequence>MTDEEKEQKEAQLIRDFLTNATPEQRHLFIARSNYDSNYDALNELAADPQLDRASALLMYWSLGAAWYVQYGHDDDVPDYSRQTLALIRLIETRYSAGFYADHGIWFDPMQSEGGRPDDYPDLPVRRPVPDTMLIAAPGDVYVDLDDEAYDDGLPLPLAEQLYALYE</sequence>
<name>A0A2C5TMP3_MORMO</name>
<gene>
    <name evidence="2" type="ORF">CYG68_10120</name>
</gene>
<accession>A0A2C5TMP3</accession>
<reference evidence="2" key="1">
    <citation type="submission" date="2017-12" db="EMBL/GenBank/DDBJ databases">
        <title>Genome sequencing and analysis.</title>
        <authorList>
            <person name="Huang Y.-T."/>
        </authorList>
    </citation>
    <scope>NUCLEOTIDE SEQUENCE</scope>
    <source>
        <strain evidence="2">VGH116</strain>
    </source>
</reference>
<dbReference type="GeneID" id="93360501"/>
<evidence type="ECO:0000313" key="3">
    <source>
        <dbReference type="Proteomes" id="UP000650477"/>
    </source>
</evidence>
<comment type="caution">
    <text evidence="2">The sequence shown here is derived from an EMBL/GenBank/DDBJ whole genome shotgun (WGS) entry which is preliminary data.</text>
</comment>
<dbReference type="Pfam" id="PF14096">
    <property type="entry name" value="DUF4274"/>
    <property type="match status" value="1"/>
</dbReference>
<proteinExistence type="predicted"/>
<feature type="domain" description="DUF4274" evidence="1">
    <location>
        <begin position="22"/>
        <end position="95"/>
    </location>
</feature>
<evidence type="ECO:0000313" key="2">
    <source>
        <dbReference type="EMBL" id="MBE8612772.1"/>
    </source>
</evidence>
<protein>
    <submittedName>
        <fullName evidence="2">DUF4274 domain-containing protein</fullName>
    </submittedName>
</protein>